<dbReference type="InterPro" id="IPR001940">
    <property type="entry name" value="Peptidase_S1C"/>
</dbReference>
<comment type="caution">
    <text evidence="6">The sequence shown here is derived from an EMBL/GenBank/DDBJ whole genome shotgun (WGS) entry which is preliminary data.</text>
</comment>
<evidence type="ECO:0000259" key="5">
    <source>
        <dbReference type="PROSITE" id="PS50106"/>
    </source>
</evidence>
<dbReference type="SMART" id="SM00228">
    <property type="entry name" value="PDZ"/>
    <property type="match status" value="1"/>
</dbReference>
<dbReference type="Pfam" id="PF13180">
    <property type="entry name" value="PDZ_2"/>
    <property type="match status" value="1"/>
</dbReference>
<protein>
    <submittedName>
        <fullName evidence="6">Protease</fullName>
    </submittedName>
</protein>
<dbReference type="EMBL" id="LMWU01000005">
    <property type="protein sequence ID" value="KUN73792.1"/>
    <property type="molecule type" value="Genomic_DNA"/>
</dbReference>
<dbReference type="InterPro" id="IPR009003">
    <property type="entry name" value="Peptidase_S1_PA"/>
</dbReference>
<feature type="compositionally biased region" description="Basic and acidic residues" evidence="3">
    <location>
        <begin position="86"/>
        <end position="98"/>
    </location>
</feature>
<feature type="compositionally biased region" description="Pro residues" evidence="3">
    <location>
        <begin position="193"/>
        <end position="226"/>
    </location>
</feature>
<name>A0A101SHA8_9ACTN</name>
<sequence length="640" mass="64602">MDEGKPTKAKWWSRPRPRGVSGPRESDSPTPATTPSDDDFVLRPPFSGANSEGDYELPAPRDASAAEGDFAPTRPESAAALPTEAPAKDTPVDDRSTEPVDAVGQAPAEPATDRPESAHGSDSTSTPPYGVPGPWAPAPPVQHPANPLAPAPGTAIPTPPPPPLSAPPAHGTPATRGAVTSGPPKDHDVPAPHGSPTPTSPEAPLTPSPDSPVPSSAPVPENPLPPQASGLLFPPPAPGASTRTPWQNYDPWAPVAAPLQQTGAAVETPRRRTRRALLAGALLLALVAGGVGGVVGAYLERHGAGGDVVELPQAAEEPRGRAPDSVAGIAARALPSVVTLHVSGAAESGTGTGFVLDDRGHILTNNHVVEPAGTDGEISVTFHSGDTAKATVVGRDSGYDLAVVEVSDVRGLKPMALGNSDNVQVGDPVVAIGAPFDLEGTVTSGIISAKERPITAGGESGGGTDVSYVDALQTDAPINPGNSGGPLLDSRAQVVGINSAIRSADDGSGSGTGQAGSIGLGFAIPVNQAKRVAEELINTGKATHPVIGVTLDMDYTGDGARVGTKSSDGGPAVTEGGPGDRAGLEAGDVITEVDGRRIHSGDELIVKTRAHRPGDRLELTLKRDGREKNVSLVLGSSDGA</sequence>
<feature type="compositionally biased region" description="Basic residues" evidence="3">
    <location>
        <begin position="7"/>
        <end position="17"/>
    </location>
</feature>
<dbReference type="PANTHER" id="PTHR43343">
    <property type="entry name" value="PEPTIDASE S12"/>
    <property type="match status" value="1"/>
</dbReference>
<dbReference type="RefSeq" id="WP_059204569.1">
    <property type="nucleotide sequence ID" value="NZ_KQ948657.1"/>
</dbReference>
<keyword evidence="4" id="KW-1133">Transmembrane helix</keyword>
<evidence type="ECO:0000256" key="1">
    <source>
        <dbReference type="ARBA" id="ARBA00022670"/>
    </source>
</evidence>
<feature type="region of interest" description="Disordered" evidence="3">
    <location>
        <begin position="1"/>
        <end position="249"/>
    </location>
</feature>
<feature type="compositionally biased region" description="Pro residues" evidence="3">
    <location>
        <begin position="129"/>
        <end position="150"/>
    </location>
</feature>
<organism evidence="6 7">
    <name type="scientific">Streptomyces canus</name>
    <dbReference type="NCBI Taxonomy" id="58343"/>
    <lineage>
        <taxon>Bacteria</taxon>
        <taxon>Bacillati</taxon>
        <taxon>Actinomycetota</taxon>
        <taxon>Actinomycetes</taxon>
        <taxon>Kitasatosporales</taxon>
        <taxon>Streptomycetaceae</taxon>
        <taxon>Streptomyces</taxon>
        <taxon>Streptomyces aurantiacus group</taxon>
    </lineage>
</organism>
<feature type="compositionally biased region" description="Pro residues" evidence="3">
    <location>
        <begin position="157"/>
        <end position="166"/>
    </location>
</feature>
<evidence type="ECO:0000256" key="4">
    <source>
        <dbReference type="SAM" id="Phobius"/>
    </source>
</evidence>
<dbReference type="PRINTS" id="PR00834">
    <property type="entry name" value="PROTEASES2C"/>
</dbReference>
<proteinExistence type="predicted"/>
<dbReference type="Gene3D" id="2.30.42.10">
    <property type="match status" value="1"/>
</dbReference>
<dbReference type="Gene3D" id="2.40.10.120">
    <property type="match status" value="1"/>
</dbReference>
<evidence type="ECO:0000256" key="3">
    <source>
        <dbReference type="SAM" id="MobiDB-lite"/>
    </source>
</evidence>
<reference evidence="6 7" key="1">
    <citation type="submission" date="2015-10" db="EMBL/GenBank/DDBJ databases">
        <title>Draft genome sequence of Streptomyces canus DSM 40017, type strain for the species Streptomyces canus.</title>
        <authorList>
            <person name="Ruckert C."/>
            <person name="Winkler A."/>
            <person name="Kalinowski J."/>
            <person name="Kampfer P."/>
            <person name="Glaeser S."/>
        </authorList>
    </citation>
    <scope>NUCLEOTIDE SEQUENCE [LARGE SCALE GENOMIC DNA]</scope>
    <source>
        <strain evidence="6 7">DSM 40017</strain>
    </source>
</reference>
<dbReference type="InterPro" id="IPR036034">
    <property type="entry name" value="PDZ_sf"/>
</dbReference>
<feature type="transmembrane region" description="Helical" evidence="4">
    <location>
        <begin position="276"/>
        <end position="299"/>
    </location>
</feature>
<dbReference type="GO" id="GO:0006508">
    <property type="term" value="P:proteolysis"/>
    <property type="evidence" value="ECO:0007669"/>
    <property type="project" value="UniProtKB-KW"/>
</dbReference>
<dbReference type="STRING" id="58343.AQJ46_05775"/>
<dbReference type="InterPro" id="IPR051201">
    <property type="entry name" value="Chloro_Bact_Ser_Proteases"/>
</dbReference>
<keyword evidence="4" id="KW-0812">Transmembrane</keyword>
<evidence type="ECO:0000256" key="2">
    <source>
        <dbReference type="ARBA" id="ARBA00022801"/>
    </source>
</evidence>
<dbReference type="PROSITE" id="PS50106">
    <property type="entry name" value="PDZ"/>
    <property type="match status" value="1"/>
</dbReference>
<gene>
    <name evidence="6" type="ORF">AQJ46_05775</name>
</gene>
<feature type="domain" description="PDZ" evidence="5">
    <location>
        <begin position="536"/>
        <end position="625"/>
    </location>
</feature>
<dbReference type="InterPro" id="IPR001478">
    <property type="entry name" value="PDZ"/>
</dbReference>
<dbReference type="PANTHER" id="PTHR43343:SF3">
    <property type="entry name" value="PROTEASE DO-LIKE 8, CHLOROPLASTIC"/>
    <property type="match status" value="1"/>
</dbReference>
<evidence type="ECO:0000313" key="6">
    <source>
        <dbReference type="EMBL" id="KUN73792.1"/>
    </source>
</evidence>
<keyword evidence="4" id="KW-0472">Membrane</keyword>
<dbReference type="SUPFAM" id="SSF50494">
    <property type="entry name" value="Trypsin-like serine proteases"/>
    <property type="match status" value="1"/>
</dbReference>
<dbReference type="AlphaFoldDB" id="A0A101SHA8"/>
<accession>A0A101SHA8</accession>
<keyword evidence="1 6" id="KW-0645">Protease</keyword>
<dbReference type="Pfam" id="PF13365">
    <property type="entry name" value="Trypsin_2"/>
    <property type="match status" value="1"/>
</dbReference>
<keyword evidence="2" id="KW-0378">Hydrolase</keyword>
<dbReference type="Proteomes" id="UP000053669">
    <property type="component" value="Unassembled WGS sequence"/>
</dbReference>
<evidence type="ECO:0000313" key="7">
    <source>
        <dbReference type="Proteomes" id="UP000053669"/>
    </source>
</evidence>
<feature type="region of interest" description="Disordered" evidence="3">
    <location>
        <begin position="561"/>
        <end position="584"/>
    </location>
</feature>
<dbReference type="GO" id="GO:0004252">
    <property type="term" value="F:serine-type endopeptidase activity"/>
    <property type="evidence" value="ECO:0007669"/>
    <property type="project" value="InterPro"/>
</dbReference>
<dbReference type="SUPFAM" id="SSF50156">
    <property type="entry name" value="PDZ domain-like"/>
    <property type="match status" value="1"/>
</dbReference>